<dbReference type="PANTHER" id="PTHR33154">
    <property type="entry name" value="TRANSCRIPTIONAL REGULATOR, ARSR FAMILY"/>
    <property type="match status" value="1"/>
</dbReference>
<dbReference type="RefSeq" id="WP_126011467.1">
    <property type="nucleotide sequence ID" value="NZ_CP034437.1"/>
</dbReference>
<dbReference type="PROSITE" id="PS50987">
    <property type="entry name" value="HTH_ARSR_2"/>
    <property type="match status" value="1"/>
</dbReference>
<dbReference type="KEGG" id="palb:EJC50_00800"/>
<dbReference type="CDD" id="cd00090">
    <property type="entry name" value="HTH_ARSR"/>
    <property type="match status" value="1"/>
</dbReference>
<organism evidence="5 6">
    <name type="scientific">Paenibacillus albus</name>
    <dbReference type="NCBI Taxonomy" id="2495582"/>
    <lineage>
        <taxon>Bacteria</taxon>
        <taxon>Bacillati</taxon>
        <taxon>Bacillota</taxon>
        <taxon>Bacilli</taxon>
        <taxon>Bacillales</taxon>
        <taxon>Paenibacillaceae</taxon>
        <taxon>Paenibacillus</taxon>
    </lineage>
</organism>
<proteinExistence type="predicted"/>
<keyword evidence="6" id="KW-1185">Reference proteome</keyword>
<evidence type="ECO:0000259" key="4">
    <source>
        <dbReference type="PROSITE" id="PS50987"/>
    </source>
</evidence>
<dbReference type="NCBIfam" id="NF033788">
    <property type="entry name" value="HTH_metalloreg"/>
    <property type="match status" value="1"/>
</dbReference>
<keyword evidence="1" id="KW-0805">Transcription regulation</keyword>
<dbReference type="AlphaFoldDB" id="A0A3Q8X3I3"/>
<evidence type="ECO:0000256" key="3">
    <source>
        <dbReference type="ARBA" id="ARBA00023163"/>
    </source>
</evidence>
<keyword evidence="2" id="KW-0238">DNA-binding</keyword>
<dbReference type="GO" id="GO:0003677">
    <property type="term" value="F:DNA binding"/>
    <property type="evidence" value="ECO:0007669"/>
    <property type="project" value="UniProtKB-KW"/>
</dbReference>
<dbReference type="PANTHER" id="PTHR33154:SF18">
    <property type="entry name" value="ARSENICAL RESISTANCE OPERON REPRESSOR"/>
    <property type="match status" value="1"/>
</dbReference>
<gene>
    <name evidence="5" type="ORF">EJC50_00800</name>
</gene>
<reference evidence="6" key="1">
    <citation type="submission" date="2018-12" db="EMBL/GenBank/DDBJ databases">
        <title>Genome sequence of Peanibacillus sp.</title>
        <authorList>
            <person name="Subramani G."/>
            <person name="Srinivasan S."/>
            <person name="Kim M.K."/>
        </authorList>
    </citation>
    <scope>NUCLEOTIDE SEQUENCE [LARGE SCALE GENOMIC DNA]</scope>
    <source>
        <strain evidence="6">18JY67-1</strain>
    </source>
</reference>
<dbReference type="GO" id="GO:0003700">
    <property type="term" value="F:DNA-binding transcription factor activity"/>
    <property type="evidence" value="ECO:0007669"/>
    <property type="project" value="InterPro"/>
</dbReference>
<dbReference type="SUPFAM" id="SSF46785">
    <property type="entry name" value="Winged helix' DNA-binding domain"/>
    <property type="match status" value="1"/>
</dbReference>
<dbReference type="SMART" id="SM00418">
    <property type="entry name" value="HTH_ARSR"/>
    <property type="match status" value="1"/>
</dbReference>
<dbReference type="OrthoDB" id="9798835at2"/>
<protein>
    <submittedName>
        <fullName evidence="5">Transcriptional regulator</fullName>
    </submittedName>
</protein>
<dbReference type="Pfam" id="PF01022">
    <property type="entry name" value="HTH_5"/>
    <property type="match status" value="1"/>
</dbReference>
<sequence>MKKEITVNAVTTAAISFEKYEQRFKALADQKRLQIMYELCQRGNTCVCDLTEIVDMPQSKLSYHLKILLDANLIKKETKGTWSYYELNSDEIDTLLSEQLCCIFRPSDNSSGCC</sequence>
<feature type="domain" description="HTH arsR-type" evidence="4">
    <location>
        <begin position="12"/>
        <end position="107"/>
    </location>
</feature>
<dbReference type="InterPro" id="IPR011991">
    <property type="entry name" value="ArsR-like_HTH"/>
</dbReference>
<keyword evidence="3" id="KW-0804">Transcription</keyword>
<evidence type="ECO:0000256" key="2">
    <source>
        <dbReference type="ARBA" id="ARBA00023125"/>
    </source>
</evidence>
<dbReference type="PRINTS" id="PR00778">
    <property type="entry name" value="HTHARSR"/>
</dbReference>
<dbReference type="InterPro" id="IPR051081">
    <property type="entry name" value="HTH_MetalResp_TranReg"/>
</dbReference>
<dbReference type="InterPro" id="IPR001845">
    <property type="entry name" value="HTH_ArsR_DNA-bd_dom"/>
</dbReference>
<dbReference type="InterPro" id="IPR036388">
    <property type="entry name" value="WH-like_DNA-bd_sf"/>
</dbReference>
<dbReference type="EMBL" id="CP034437">
    <property type="protein sequence ID" value="AZN38377.1"/>
    <property type="molecule type" value="Genomic_DNA"/>
</dbReference>
<dbReference type="Proteomes" id="UP000272528">
    <property type="component" value="Chromosome"/>
</dbReference>
<evidence type="ECO:0000313" key="6">
    <source>
        <dbReference type="Proteomes" id="UP000272528"/>
    </source>
</evidence>
<dbReference type="Gene3D" id="1.10.10.10">
    <property type="entry name" value="Winged helix-like DNA-binding domain superfamily/Winged helix DNA-binding domain"/>
    <property type="match status" value="1"/>
</dbReference>
<evidence type="ECO:0000313" key="5">
    <source>
        <dbReference type="EMBL" id="AZN38377.1"/>
    </source>
</evidence>
<name>A0A3Q8X3I3_9BACL</name>
<accession>A0A3Q8X3I3</accession>
<dbReference type="InterPro" id="IPR036390">
    <property type="entry name" value="WH_DNA-bd_sf"/>
</dbReference>
<evidence type="ECO:0000256" key="1">
    <source>
        <dbReference type="ARBA" id="ARBA00023015"/>
    </source>
</evidence>